<dbReference type="Proteomes" id="UP001591681">
    <property type="component" value="Unassembled WGS sequence"/>
</dbReference>
<dbReference type="InterPro" id="IPR035914">
    <property type="entry name" value="Sperma_CUB_dom_sf"/>
</dbReference>
<protein>
    <recommendedName>
        <fullName evidence="5">CUB domain-containing protein</fullName>
    </recommendedName>
</protein>
<dbReference type="SMART" id="SM00042">
    <property type="entry name" value="CUB"/>
    <property type="match status" value="3"/>
</dbReference>
<dbReference type="Pfam" id="PF00431">
    <property type="entry name" value="CUB"/>
    <property type="match status" value="3"/>
</dbReference>
<evidence type="ECO:0000256" key="3">
    <source>
        <dbReference type="PROSITE-ProRule" id="PRU00059"/>
    </source>
</evidence>
<dbReference type="AlphaFoldDB" id="A0ABD1KNE8"/>
<keyword evidence="4" id="KW-0732">Signal</keyword>
<dbReference type="PROSITE" id="PS01180">
    <property type="entry name" value="CUB"/>
    <property type="match status" value="3"/>
</dbReference>
<evidence type="ECO:0000256" key="1">
    <source>
        <dbReference type="ARBA" id="ARBA00022737"/>
    </source>
</evidence>
<keyword evidence="1" id="KW-0677">Repeat</keyword>
<evidence type="ECO:0000256" key="2">
    <source>
        <dbReference type="ARBA" id="ARBA00023157"/>
    </source>
</evidence>
<feature type="signal peptide" evidence="4">
    <location>
        <begin position="1"/>
        <end position="21"/>
    </location>
</feature>
<feature type="domain" description="CUB" evidence="5">
    <location>
        <begin position="26"/>
        <end position="140"/>
    </location>
</feature>
<feature type="chain" id="PRO_5044816141" description="CUB domain-containing protein" evidence="4">
    <location>
        <begin position="22"/>
        <end position="417"/>
    </location>
</feature>
<reference evidence="6 7" key="1">
    <citation type="submission" date="2024-09" db="EMBL/GenBank/DDBJ databases">
        <title>A chromosome-level genome assembly of Gray's grenadier anchovy, Coilia grayii.</title>
        <authorList>
            <person name="Fu Z."/>
        </authorList>
    </citation>
    <scope>NUCLEOTIDE SEQUENCE [LARGE SCALE GENOMIC DNA]</scope>
    <source>
        <strain evidence="6">G4</strain>
        <tissue evidence="6">Muscle</tissue>
    </source>
</reference>
<keyword evidence="2" id="KW-1015">Disulfide bond</keyword>
<feature type="domain" description="CUB" evidence="5">
    <location>
        <begin position="300"/>
        <end position="412"/>
    </location>
</feature>
<organism evidence="6 7">
    <name type="scientific">Coilia grayii</name>
    <name type="common">Gray's grenadier anchovy</name>
    <dbReference type="NCBI Taxonomy" id="363190"/>
    <lineage>
        <taxon>Eukaryota</taxon>
        <taxon>Metazoa</taxon>
        <taxon>Chordata</taxon>
        <taxon>Craniata</taxon>
        <taxon>Vertebrata</taxon>
        <taxon>Euteleostomi</taxon>
        <taxon>Actinopterygii</taxon>
        <taxon>Neopterygii</taxon>
        <taxon>Teleostei</taxon>
        <taxon>Clupei</taxon>
        <taxon>Clupeiformes</taxon>
        <taxon>Clupeoidei</taxon>
        <taxon>Engraulidae</taxon>
        <taxon>Coilinae</taxon>
        <taxon>Coilia</taxon>
    </lineage>
</organism>
<gene>
    <name evidence="6" type="ORF">ACEWY4_002452</name>
</gene>
<sequence length="417" mass="46687">MGIRAAAFTLCSLLGVTITHGAPLQCGGAFTESKGEFFSPNYPDAYPNNADCIWTIQSTGNRIIELTFPFMQVEYRNWDAHCKFDAISVYDGAMSDNRLLRRMCGNETQSFNSTRNELTVHFTSDSTFPDKGFHAKWSFIDVPSLSEYPVTDAVTPTKEPTDIKCGGELTEPQGEFSSPRYPKHYPNNAKCIWTIQSTGNRIIALTFPFMELEADWRKDCRFDSVSVYDGPASDKRLLGRLCGTQTGNYHSTRNELTVVFSSDSSTTLTGFKAEYSFIDVPSLSEYPTIAPTEDPTGTNCGALLVEPRGEFFSPNYPNDYPKNARCTWTIRGNHIIELTFPFMDLEHRNWDPRCSFDSVSVYDGPLSSDHLLARLCGNQTLSIKSTKNDMTVLFVSDSTFSKKGFHAEYSFIGALEN</sequence>
<dbReference type="PANTHER" id="PTHR24251">
    <property type="entry name" value="OVOCHYMASE-RELATED"/>
    <property type="match status" value="1"/>
</dbReference>
<evidence type="ECO:0000313" key="6">
    <source>
        <dbReference type="EMBL" id="KAL2100691.1"/>
    </source>
</evidence>
<comment type="caution">
    <text evidence="6">The sequence shown here is derived from an EMBL/GenBank/DDBJ whole genome shotgun (WGS) entry which is preliminary data.</text>
</comment>
<dbReference type="EMBL" id="JBHFQA010000003">
    <property type="protein sequence ID" value="KAL2100691.1"/>
    <property type="molecule type" value="Genomic_DNA"/>
</dbReference>
<name>A0ABD1KNE8_9TELE</name>
<dbReference type="FunFam" id="2.60.120.290:FF:000013">
    <property type="entry name" value="Membrane frizzled-related protein"/>
    <property type="match status" value="3"/>
</dbReference>
<comment type="caution">
    <text evidence="3">Lacks conserved residue(s) required for the propagation of feature annotation.</text>
</comment>
<dbReference type="SUPFAM" id="SSF49854">
    <property type="entry name" value="Spermadhesin, CUB domain"/>
    <property type="match status" value="3"/>
</dbReference>
<feature type="domain" description="CUB" evidence="5">
    <location>
        <begin position="165"/>
        <end position="278"/>
    </location>
</feature>
<dbReference type="Gene3D" id="2.60.120.290">
    <property type="entry name" value="Spermadhesin, CUB domain"/>
    <property type="match status" value="3"/>
</dbReference>
<evidence type="ECO:0000259" key="5">
    <source>
        <dbReference type="PROSITE" id="PS01180"/>
    </source>
</evidence>
<proteinExistence type="predicted"/>
<keyword evidence="7" id="KW-1185">Reference proteome</keyword>
<evidence type="ECO:0000313" key="7">
    <source>
        <dbReference type="Proteomes" id="UP001591681"/>
    </source>
</evidence>
<evidence type="ECO:0000256" key="4">
    <source>
        <dbReference type="SAM" id="SignalP"/>
    </source>
</evidence>
<accession>A0ABD1KNE8</accession>
<dbReference type="CDD" id="cd00041">
    <property type="entry name" value="CUB"/>
    <property type="match status" value="3"/>
</dbReference>
<dbReference type="InterPro" id="IPR000859">
    <property type="entry name" value="CUB_dom"/>
</dbReference>